<keyword evidence="2" id="KW-1185">Reference proteome</keyword>
<dbReference type="PROSITE" id="PS51257">
    <property type="entry name" value="PROKAR_LIPOPROTEIN"/>
    <property type="match status" value="1"/>
</dbReference>
<name>A0A1E5QC06_9PROT</name>
<proteinExistence type="predicted"/>
<comment type="caution">
    <text evidence="1">The sequence shown here is derived from an EMBL/GenBank/DDBJ whole genome shotgun (WGS) entry which is preliminary data.</text>
</comment>
<dbReference type="AlphaFoldDB" id="A0A1E5QC06"/>
<dbReference type="STRING" id="28181.BEN30_03755"/>
<evidence type="ECO:0000313" key="2">
    <source>
        <dbReference type="Proteomes" id="UP000095347"/>
    </source>
</evidence>
<evidence type="ECO:0008006" key="3">
    <source>
        <dbReference type="Google" id="ProtNLM"/>
    </source>
</evidence>
<gene>
    <name evidence="1" type="ORF">BEN30_03755</name>
</gene>
<sequence>MEQDLRSFHYLQGVFGIQNQLWMIGWACACSPQRQKMTIDQGGIKVSLDATLWAWNQKGLTPEEKTVLLSLADRAGEEHTAWPSAKRIARDTELSDRHVRSVIEQLVFKKKIRPVGSHFSGVKIYQLIGVLGRENEVVPTTDKMSGVNDNRLGEANIKSSKPLLEISRKSNTRLTPPTVLLTRSCLDEARQRFPGYDIDNLKVAWQELSAKNQVIPKDPCKCFLAWVKSYVEKRRLPYGGEL</sequence>
<dbReference type="EMBL" id="MCGG01000008">
    <property type="protein sequence ID" value="OEJ69213.1"/>
    <property type="molecule type" value="Genomic_DNA"/>
</dbReference>
<dbReference type="Gene3D" id="1.10.10.10">
    <property type="entry name" value="Winged helix-like DNA-binding domain superfamily/Winged helix DNA-binding domain"/>
    <property type="match status" value="1"/>
</dbReference>
<reference evidence="2" key="1">
    <citation type="submission" date="2016-07" db="EMBL/GenBank/DDBJ databases">
        <authorList>
            <person name="Florea S."/>
            <person name="Webb J.S."/>
            <person name="Jaromczyk J."/>
            <person name="Schardl C.L."/>
        </authorList>
    </citation>
    <scope>NUCLEOTIDE SEQUENCE [LARGE SCALE GENOMIC DNA]</scope>
    <source>
        <strain evidence="2">MV-1</strain>
    </source>
</reference>
<organism evidence="1 2">
    <name type="scientific">Magnetovibrio blakemorei</name>
    <dbReference type="NCBI Taxonomy" id="28181"/>
    <lineage>
        <taxon>Bacteria</taxon>
        <taxon>Pseudomonadati</taxon>
        <taxon>Pseudomonadota</taxon>
        <taxon>Alphaproteobacteria</taxon>
        <taxon>Rhodospirillales</taxon>
        <taxon>Magnetovibrionaceae</taxon>
        <taxon>Magnetovibrio</taxon>
    </lineage>
</organism>
<protein>
    <recommendedName>
        <fullName evidence="3">Helix-turn-helix domain-containing protein</fullName>
    </recommendedName>
</protein>
<dbReference type="InterPro" id="IPR036388">
    <property type="entry name" value="WH-like_DNA-bd_sf"/>
</dbReference>
<dbReference type="Proteomes" id="UP000095347">
    <property type="component" value="Unassembled WGS sequence"/>
</dbReference>
<dbReference type="Pfam" id="PF13730">
    <property type="entry name" value="HTH_36"/>
    <property type="match status" value="1"/>
</dbReference>
<accession>A0A1E5QC06</accession>
<evidence type="ECO:0000313" key="1">
    <source>
        <dbReference type="EMBL" id="OEJ69213.1"/>
    </source>
</evidence>